<feature type="compositionally biased region" description="Basic residues" evidence="1">
    <location>
        <begin position="29"/>
        <end position="39"/>
    </location>
</feature>
<dbReference type="RefSeq" id="XP_024333478.1">
    <property type="nucleotide sequence ID" value="XM_024481522.1"/>
</dbReference>
<evidence type="ECO:0000313" key="3">
    <source>
        <dbReference type="Proteomes" id="UP000194127"/>
    </source>
</evidence>
<name>A0A1X6MJX2_9APHY</name>
<dbReference type="GeneID" id="36326472"/>
<reference evidence="2 3" key="1">
    <citation type="submission" date="2017-04" db="EMBL/GenBank/DDBJ databases">
        <title>Genome Sequence of the Model Brown-Rot Fungus Postia placenta SB12.</title>
        <authorList>
            <consortium name="DOE Joint Genome Institute"/>
            <person name="Gaskell J."/>
            <person name="Kersten P."/>
            <person name="Larrondo L.F."/>
            <person name="Canessa P."/>
            <person name="Martinez D."/>
            <person name="Hibbett D."/>
            <person name="Schmoll M."/>
            <person name="Kubicek C.P."/>
            <person name="Martinez A.T."/>
            <person name="Yadav J."/>
            <person name="Master E."/>
            <person name="Magnuson J.K."/>
            <person name="James T."/>
            <person name="Yaver D."/>
            <person name="Berka R."/>
            <person name="Labutti K."/>
            <person name="Lipzen A."/>
            <person name="Aerts A."/>
            <person name="Barry K."/>
            <person name="Henrissat B."/>
            <person name="Blanchette R."/>
            <person name="Grigoriev I."/>
            <person name="Cullen D."/>
        </authorList>
    </citation>
    <scope>NUCLEOTIDE SEQUENCE [LARGE SCALE GENOMIC DNA]</scope>
    <source>
        <strain evidence="2 3">MAD-698-R-SB12</strain>
    </source>
</reference>
<feature type="compositionally biased region" description="Polar residues" evidence="1">
    <location>
        <begin position="182"/>
        <end position="200"/>
    </location>
</feature>
<evidence type="ECO:0000256" key="1">
    <source>
        <dbReference type="SAM" id="MobiDB-lite"/>
    </source>
</evidence>
<feature type="region of interest" description="Disordered" evidence="1">
    <location>
        <begin position="170"/>
        <end position="236"/>
    </location>
</feature>
<accession>A0A1X6MJX2</accession>
<feature type="compositionally biased region" description="Acidic residues" evidence="1">
    <location>
        <begin position="53"/>
        <end position="63"/>
    </location>
</feature>
<organism evidence="2 3">
    <name type="scientific">Postia placenta MAD-698-R-SB12</name>
    <dbReference type="NCBI Taxonomy" id="670580"/>
    <lineage>
        <taxon>Eukaryota</taxon>
        <taxon>Fungi</taxon>
        <taxon>Dikarya</taxon>
        <taxon>Basidiomycota</taxon>
        <taxon>Agaricomycotina</taxon>
        <taxon>Agaricomycetes</taxon>
        <taxon>Polyporales</taxon>
        <taxon>Adustoporiaceae</taxon>
        <taxon>Rhodonia</taxon>
    </lineage>
</organism>
<dbReference type="OrthoDB" id="2505473at2759"/>
<evidence type="ECO:0000313" key="2">
    <source>
        <dbReference type="EMBL" id="OSX56684.1"/>
    </source>
</evidence>
<protein>
    <submittedName>
        <fullName evidence="2">Uncharacterized protein</fullName>
    </submittedName>
</protein>
<sequence>MEDQSTTSGSSPTRARGRGKSRGGLGKYLRARGRGRGRGRPAEWGQRLVLDGEQAELNEEEQRELEQKFARRQLSTNADRYAEPEPELDSEGEELKEPDIDLSSFLERQRLSAQPSALLSPDEDEDVDHSLAHVVPATQTTVPSKKGKVQQVEWDASLEEMRREKAAAEAKWDLKTRFRAQAATQRGKPTSRGGSASRSSKQQDKVYSEAPLLPTEQKPEKPEREDMQDFLDDLLG</sequence>
<dbReference type="AlphaFoldDB" id="A0A1X6MJX2"/>
<keyword evidence="3" id="KW-1185">Reference proteome</keyword>
<feature type="region of interest" description="Disordered" evidence="1">
    <location>
        <begin position="1"/>
        <end position="108"/>
    </location>
</feature>
<gene>
    <name evidence="2" type="ORF">POSPLADRAFT_1062504</name>
</gene>
<feature type="compositionally biased region" description="Polar residues" evidence="1">
    <location>
        <begin position="1"/>
        <end position="13"/>
    </location>
</feature>
<feature type="compositionally biased region" description="Basic and acidic residues" evidence="1">
    <location>
        <begin position="217"/>
        <end position="227"/>
    </location>
</feature>
<proteinExistence type="predicted"/>
<dbReference type="Proteomes" id="UP000194127">
    <property type="component" value="Unassembled WGS sequence"/>
</dbReference>
<dbReference type="EMBL" id="KZ110612">
    <property type="protein sequence ID" value="OSX56684.1"/>
    <property type="molecule type" value="Genomic_DNA"/>
</dbReference>